<dbReference type="STRING" id="161767.ENSAPEP00000033521"/>
<accession>A0A3P8U9M0</accession>
<dbReference type="GO" id="GO:0045296">
    <property type="term" value="F:cadherin binding"/>
    <property type="evidence" value="ECO:0007669"/>
    <property type="project" value="TreeGrafter"/>
</dbReference>
<dbReference type="Pfam" id="PF12763">
    <property type="entry name" value="EH"/>
    <property type="match status" value="1"/>
</dbReference>
<dbReference type="Proteomes" id="UP000265080">
    <property type="component" value="Chromosome 10"/>
</dbReference>
<dbReference type="InterPro" id="IPR011009">
    <property type="entry name" value="Kinase-like_dom_sf"/>
</dbReference>
<reference evidence="2" key="2">
    <citation type="submission" date="2025-08" db="UniProtKB">
        <authorList>
            <consortium name="Ensembl"/>
        </authorList>
    </citation>
    <scope>IDENTIFICATION</scope>
</reference>
<dbReference type="InterPro" id="IPR000261">
    <property type="entry name" value="EH_dom"/>
</dbReference>
<dbReference type="SMART" id="SM00027">
    <property type="entry name" value="EH"/>
    <property type="match status" value="1"/>
</dbReference>
<reference evidence="2 3" key="1">
    <citation type="submission" date="2018-03" db="EMBL/GenBank/DDBJ databases">
        <title>Finding Nemo's genes: A chromosome-scale reference assembly of the genome of the orange clownfish Amphiprion percula.</title>
        <authorList>
            <person name="Lehmann R."/>
        </authorList>
    </citation>
    <scope>NUCLEOTIDE SEQUENCE</scope>
</reference>
<proteinExistence type="predicted"/>
<protein>
    <recommendedName>
        <fullName evidence="1">EH domain-containing protein</fullName>
    </recommendedName>
</protein>
<dbReference type="PANTHER" id="PTHR11216">
    <property type="entry name" value="EH DOMAIN"/>
    <property type="match status" value="1"/>
</dbReference>
<dbReference type="Ensembl" id="ENSAPET00000034399.1">
    <property type="protein sequence ID" value="ENSAPEP00000033521.1"/>
    <property type="gene ID" value="ENSAPEG00000023816.1"/>
</dbReference>
<reference evidence="2" key="3">
    <citation type="submission" date="2025-09" db="UniProtKB">
        <authorList>
            <consortium name="Ensembl"/>
        </authorList>
    </citation>
    <scope>IDENTIFICATION</scope>
</reference>
<evidence type="ECO:0000313" key="3">
    <source>
        <dbReference type="Proteomes" id="UP000265080"/>
    </source>
</evidence>
<dbReference type="AlphaFoldDB" id="A0A3P8U9M0"/>
<dbReference type="Gene3D" id="1.10.238.10">
    <property type="entry name" value="EF-hand"/>
    <property type="match status" value="1"/>
</dbReference>
<dbReference type="GO" id="GO:0016197">
    <property type="term" value="P:endosomal transport"/>
    <property type="evidence" value="ECO:0007669"/>
    <property type="project" value="TreeGrafter"/>
</dbReference>
<evidence type="ECO:0000259" key="1">
    <source>
        <dbReference type="SMART" id="SM00027"/>
    </source>
</evidence>
<dbReference type="InterPro" id="IPR011992">
    <property type="entry name" value="EF-hand-dom_pair"/>
</dbReference>
<dbReference type="GO" id="GO:0030132">
    <property type="term" value="C:clathrin coat of coated pit"/>
    <property type="evidence" value="ECO:0007669"/>
    <property type="project" value="TreeGrafter"/>
</dbReference>
<dbReference type="GeneTree" id="ENSGT00940000155438"/>
<dbReference type="GO" id="GO:0006897">
    <property type="term" value="P:endocytosis"/>
    <property type="evidence" value="ECO:0007669"/>
    <property type="project" value="TreeGrafter"/>
</dbReference>
<dbReference type="PANTHER" id="PTHR11216:SF69">
    <property type="entry name" value="EPIDERMAL GROWTH FACTOR RECEPTOR SUBSTRATE 15-LIKE 1"/>
    <property type="match status" value="1"/>
</dbReference>
<evidence type="ECO:0000313" key="2">
    <source>
        <dbReference type="Ensembl" id="ENSAPEP00000033521.1"/>
    </source>
</evidence>
<dbReference type="SUPFAM" id="SSF56112">
    <property type="entry name" value="Protein kinase-like (PK-like)"/>
    <property type="match status" value="1"/>
</dbReference>
<dbReference type="SUPFAM" id="SSF47473">
    <property type="entry name" value="EF-hand"/>
    <property type="match status" value="1"/>
</dbReference>
<keyword evidence="3" id="KW-1185">Reference proteome</keyword>
<name>A0A3P8U9M0_AMPPE</name>
<sequence length="135" mass="14891">MGLPLTEAVDMWSLGDVLAYMFLGELLYPTESEYEQLRLDPGNTGKISAGHAAQFLKKSGLSDISKLCFLFIHFCLIWDLADSERKGCLDKRGFFIVLRLVASAQGGNHISLNNLNQNFATPKFVSVKIAAINGH</sequence>
<feature type="domain" description="EH" evidence="1">
    <location>
        <begin position="26"/>
        <end position="124"/>
    </location>
</feature>
<organism evidence="2 3">
    <name type="scientific">Amphiprion percula</name>
    <name type="common">Orange clownfish</name>
    <name type="synonym">Lutjanus percula</name>
    <dbReference type="NCBI Taxonomy" id="161767"/>
    <lineage>
        <taxon>Eukaryota</taxon>
        <taxon>Metazoa</taxon>
        <taxon>Chordata</taxon>
        <taxon>Craniata</taxon>
        <taxon>Vertebrata</taxon>
        <taxon>Euteleostomi</taxon>
        <taxon>Actinopterygii</taxon>
        <taxon>Neopterygii</taxon>
        <taxon>Teleostei</taxon>
        <taxon>Neoteleostei</taxon>
        <taxon>Acanthomorphata</taxon>
        <taxon>Ovalentaria</taxon>
        <taxon>Pomacentridae</taxon>
        <taxon>Amphiprion</taxon>
    </lineage>
</organism>